<dbReference type="VEuPathDB" id="FungiDB:VP01_3973g2"/>
<sequence>MLTGEFWPLLHKCSVAVFLEKCWVFWCLVSDAGPLELPQRPDAPTSTPSPLQLTTAAQGPHTGPPLPSSHRHRLSMGLSPWNLNPPPLPTHLPQPSEAPSLPAHPRCLGPPPPPPYLLAATNTSSASLPACRCHPRIPQGSPSSYPLAAAAQGCHHLPHSCHLLATLPHTQASTASSLLPAHALACFPKPFPSHPSLLPATLPQLATTCLWLCLPRLLPADNYLVPPTFCLFVPASQPSLNQYQKISISTVNPLILKTNPPNSPSHHGTAPIPTVICNIYCQCAHYQEEDSPRMSSWKVLLSNLSLFNNVYLSQITITTSQPTSHCAINISEWQTVKWPLIFWEDL</sequence>
<accession>A0A0L6US74</accession>
<feature type="compositionally biased region" description="Low complexity" evidence="1">
    <location>
        <begin position="44"/>
        <end position="55"/>
    </location>
</feature>
<dbReference type="EMBL" id="LAVV01009027">
    <property type="protein sequence ID" value="KNZ51388.1"/>
    <property type="molecule type" value="Genomic_DNA"/>
</dbReference>
<evidence type="ECO:0000256" key="1">
    <source>
        <dbReference type="SAM" id="MobiDB-lite"/>
    </source>
</evidence>
<keyword evidence="3" id="KW-1185">Reference proteome</keyword>
<feature type="compositionally biased region" description="Pro residues" evidence="1">
    <location>
        <begin position="83"/>
        <end position="92"/>
    </location>
</feature>
<protein>
    <submittedName>
        <fullName evidence="2">Putative signal peptide protein</fullName>
    </submittedName>
</protein>
<proteinExistence type="predicted"/>
<dbReference type="Proteomes" id="UP000037035">
    <property type="component" value="Unassembled WGS sequence"/>
</dbReference>
<comment type="caution">
    <text evidence="2">The sequence shown here is derived from an EMBL/GenBank/DDBJ whole genome shotgun (WGS) entry which is preliminary data.</text>
</comment>
<feature type="compositionally biased region" description="Low complexity" evidence="1">
    <location>
        <begin position="93"/>
        <end position="106"/>
    </location>
</feature>
<feature type="region of interest" description="Disordered" evidence="1">
    <location>
        <begin position="39"/>
        <end position="106"/>
    </location>
</feature>
<dbReference type="AlphaFoldDB" id="A0A0L6US74"/>
<evidence type="ECO:0000313" key="2">
    <source>
        <dbReference type="EMBL" id="KNZ51388.1"/>
    </source>
</evidence>
<reference evidence="2 3" key="1">
    <citation type="submission" date="2015-08" db="EMBL/GenBank/DDBJ databases">
        <title>Next Generation Sequencing and Analysis of the Genome of Puccinia sorghi L Schw, the Causal Agent of Maize Common Rust.</title>
        <authorList>
            <person name="Rochi L."/>
            <person name="Burguener G."/>
            <person name="Darino M."/>
            <person name="Turjanski A."/>
            <person name="Kreff E."/>
            <person name="Dieguez M.J."/>
            <person name="Sacco F."/>
        </authorList>
    </citation>
    <scope>NUCLEOTIDE SEQUENCE [LARGE SCALE GENOMIC DNA]</scope>
    <source>
        <strain evidence="2 3">RO10H11247</strain>
    </source>
</reference>
<organism evidence="2 3">
    <name type="scientific">Puccinia sorghi</name>
    <dbReference type="NCBI Taxonomy" id="27349"/>
    <lineage>
        <taxon>Eukaryota</taxon>
        <taxon>Fungi</taxon>
        <taxon>Dikarya</taxon>
        <taxon>Basidiomycota</taxon>
        <taxon>Pucciniomycotina</taxon>
        <taxon>Pucciniomycetes</taxon>
        <taxon>Pucciniales</taxon>
        <taxon>Pucciniaceae</taxon>
        <taxon>Puccinia</taxon>
    </lineage>
</organism>
<name>A0A0L6US74_9BASI</name>
<evidence type="ECO:0000313" key="3">
    <source>
        <dbReference type="Proteomes" id="UP000037035"/>
    </source>
</evidence>
<gene>
    <name evidence="2" type="ORF">VP01_3973g2</name>
</gene>